<dbReference type="EMBL" id="SUKA01000002">
    <property type="protein sequence ID" value="TJY66720.1"/>
    <property type="molecule type" value="Genomic_DNA"/>
</dbReference>
<reference evidence="2 3" key="1">
    <citation type="submission" date="2019-04" db="EMBL/GenBank/DDBJ databases">
        <title>Sphingobacterium olei sp. nov., isolated from oil-contaminated soil.</title>
        <authorList>
            <person name="Liu B."/>
        </authorList>
    </citation>
    <scope>NUCLEOTIDE SEQUENCE [LARGE SCALE GENOMIC DNA]</scope>
    <source>
        <strain evidence="2 3">Y3L14</strain>
    </source>
</reference>
<sequence>MAWFSLNPSGNPTQPNNYTLQSSQPSCSGEDQICALQANNNGSGQPVITDALKNEMIVALHSRTPSANVSLKDA</sequence>
<proteinExistence type="predicted"/>
<comment type="caution">
    <text evidence="2">The sequence shown here is derived from an EMBL/GenBank/DDBJ whole genome shotgun (WGS) entry which is preliminary data.</text>
</comment>
<dbReference type="AlphaFoldDB" id="A0A4U0H4W1"/>
<dbReference type="RefSeq" id="WP_136820069.1">
    <property type="nucleotide sequence ID" value="NZ_BMJX01000002.1"/>
</dbReference>
<evidence type="ECO:0000313" key="2">
    <source>
        <dbReference type="EMBL" id="TJY66720.1"/>
    </source>
</evidence>
<dbReference type="OrthoDB" id="712355at2"/>
<feature type="region of interest" description="Disordered" evidence="1">
    <location>
        <begin position="1"/>
        <end position="24"/>
    </location>
</feature>
<evidence type="ECO:0000313" key="3">
    <source>
        <dbReference type="Proteomes" id="UP000309872"/>
    </source>
</evidence>
<protein>
    <submittedName>
        <fullName evidence="2">Uncharacterized protein</fullName>
    </submittedName>
</protein>
<evidence type="ECO:0000256" key="1">
    <source>
        <dbReference type="SAM" id="MobiDB-lite"/>
    </source>
</evidence>
<dbReference type="Proteomes" id="UP000309872">
    <property type="component" value="Unassembled WGS sequence"/>
</dbReference>
<name>A0A4U0H4W1_9SPHI</name>
<keyword evidence="3" id="KW-1185">Reference proteome</keyword>
<organism evidence="2 3">
    <name type="scientific">Sphingobacterium alkalisoli</name>
    <dbReference type="NCBI Taxonomy" id="1874115"/>
    <lineage>
        <taxon>Bacteria</taxon>
        <taxon>Pseudomonadati</taxon>
        <taxon>Bacteroidota</taxon>
        <taxon>Sphingobacteriia</taxon>
        <taxon>Sphingobacteriales</taxon>
        <taxon>Sphingobacteriaceae</taxon>
        <taxon>Sphingobacterium</taxon>
    </lineage>
</organism>
<accession>A0A4U0H4W1</accession>
<gene>
    <name evidence="2" type="ORF">FAZ19_07315</name>
</gene>